<dbReference type="EMBL" id="NJHN03000095">
    <property type="protein sequence ID" value="KAH9416254.1"/>
    <property type="molecule type" value="Genomic_DNA"/>
</dbReference>
<evidence type="ECO:0000313" key="2">
    <source>
        <dbReference type="EMBL" id="KAH9416254.1"/>
    </source>
</evidence>
<keyword evidence="3" id="KW-1185">Reference proteome</keyword>
<comment type="caution">
    <text evidence="2">The sequence shown here is derived from an EMBL/GenBank/DDBJ whole genome shotgun (WGS) entry which is preliminary data.</text>
</comment>
<accession>A0ABQ8J118</accession>
<dbReference type="Proteomes" id="UP000887458">
    <property type="component" value="Unassembled WGS sequence"/>
</dbReference>
<protein>
    <submittedName>
        <fullName evidence="2">Uncharacterized protein</fullName>
    </submittedName>
</protein>
<gene>
    <name evidence="2" type="ORF">DERP_000753</name>
</gene>
<reference evidence="2 3" key="1">
    <citation type="journal article" date="2018" name="J. Allergy Clin. Immunol.">
        <title>High-quality assembly of Dermatophagoides pteronyssinus genome and transcriptome reveals a wide range of novel allergens.</title>
        <authorList>
            <person name="Liu X.Y."/>
            <person name="Yang K.Y."/>
            <person name="Wang M.Q."/>
            <person name="Kwok J.S."/>
            <person name="Zeng X."/>
            <person name="Yang Z."/>
            <person name="Xiao X.J."/>
            <person name="Lau C.P."/>
            <person name="Li Y."/>
            <person name="Huang Z.M."/>
            <person name="Ba J.G."/>
            <person name="Yim A.K."/>
            <person name="Ouyang C.Y."/>
            <person name="Ngai S.M."/>
            <person name="Chan T.F."/>
            <person name="Leung E.L."/>
            <person name="Liu L."/>
            <person name="Liu Z.G."/>
            <person name="Tsui S.K."/>
        </authorList>
    </citation>
    <scope>NUCLEOTIDE SEQUENCE [LARGE SCALE GENOMIC DNA]</scope>
    <source>
        <strain evidence="2">Derp</strain>
    </source>
</reference>
<evidence type="ECO:0000256" key="1">
    <source>
        <dbReference type="SAM" id="MobiDB-lite"/>
    </source>
</evidence>
<feature type="region of interest" description="Disordered" evidence="1">
    <location>
        <begin position="100"/>
        <end position="124"/>
    </location>
</feature>
<feature type="region of interest" description="Disordered" evidence="1">
    <location>
        <begin position="1"/>
        <end position="21"/>
    </location>
</feature>
<organism evidence="2 3">
    <name type="scientific">Dermatophagoides pteronyssinus</name>
    <name type="common">European house dust mite</name>
    <dbReference type="NCBI Taxonomy" id="6956"/>
    <lineage>
        <taxon>Eukaryota</taxon>
        <taxon>Metazoa</taxon>
        <taxon>Ecdysozoa</taxon>
        <taxon>Arthropoda</taxon>
        <taxon>Chelicerata</taxon>
        <taxon>Arachnida</taxon>
        <taxon>Acari</taxon>
        <taxon>Acariformes</taxon>
        <taxon>Sarcoptiformes</taxon>
        <taxon>Astigmata</taxon>
        <taxon>Psoroptidia</taxon>
        <taxon>Analgoidea</taxon>
        <taxon>Pyroglyphidae</taxon>
        <taxon>Dermatophagoidinae</taxon>
        <taxon>Dermatophagoides</taxon>
    </lineage>
</organism>
<feature type="compositionally biased region" description="Polar residues" evidence="1">
    <location>
        <begin position="11"/>
        <end position="21"/>
    </location>
</feature>
<sequence>MMMAESRISLPKQQPKQQHSKYFNYRKNCQLLIPSSSSSPSLNFKNYHSIDDDNDDDDDDDDDDENFKTKLKISTKNITKSSSLNDNILLTRIQMTNSLMNNDVDDGDEQQKQQQKQQQLSPEEYEQISKLLLLHFRDGRPNSTTIDTIGQQQQSQQYLEDDPHTWPSNWQSQAPKMILTPDLYLKEKPTLNEYQKNLIYRISNKYEPLKYYYLQMINQQQQQQKLKNHNNSVENDDNLPLNSFESINEQPKRAENKSHPLAKSFSYGFLDSGQTKQKNKNKNKNNKQMLQNLKIMYHVPKSFFSIQFDSI</sequence>
<reference evidence="2 3" key="2">
    <citation type="journal article" date="2022" name="Mol. Biol. Evol.">
        <title>Comparative Genomics Reveals Insights into the Divergent Evolution of Astigmatic Mites and Household Pest Adaptations.</title>
        <authorList>
            <person name="Xiong Q."/>
            <person name="Wan A.T."/>
            <person name="Liu X."/>
            <person name="Fung C.S."/>
            <person name="Xiao X."/>
            <person name="Malainual N."/>
            <person name="Hou J."/>
            <person name="Wang L."/>
            <person name="Wang M."/>
            <person name="Yang K.Y."/>
            <person name="Cui Y."/>
            <person name="Leung E.L."/>
            <person name="Nong W."/>
            <person name="Shin S.K."/>
            <person name="Au S.W."/>
            <person name="Jeong K.Y."/>
            <person name="Chew F.T."/>
            <person name="Hui J.H."/>
            <person name="Leung T.F."/>
            <person name="Tungtrongchitr A."/>
            <person name="Zhong N."/>
            <person name="Liu Z."/>
            <person name="Tsui S.K."/>
        </authorList>
    </citation>
    <scope>NUCLEOTIDE SEQUENCE [LARGE SCALE GENOMIC DNA]</scope>
    <source>
        <strain evidence="2">Derp</strain>
    </source>
</reference>
<name>A0ABQ8J118_DERPT</name>
<evidence type="ECO:0000313" key="3">
    <source>
        <dbReference type="Proteomes" id="UP000887458"/>
    </source>
</evidence>
<proteinExistence type="predicted"/>
<feature type="region of interest" description="Disordered" evidence="1">
    <location>
        <begin position="34"/>
        <end position="63"/>
    </location>
</feature>
<feature type="region of interest" description="Disordered" evidence="1">
    <location>
        <begin position="223"/>
        <end position="244"/>
    </location>
</feature>
<feature type="compositionally biased region" description="Acidic residues" evidence="1">
    <location>
        <begin position="52"/>
        <end position="63"/>
    </location>
</feature>